<dbReference type="GO" id="GO:0005737">
    <property type="term" value="C:cytoplasm"/>
    <property type="evidence" value="ECO:0007669"/>
    <property type="project" value="GOC"/>
</dbReference>
<dbReference type="OrthoDB" id="18320at2759"/>
<organism evidence="1 2">
    <name type="scientific">Ramularia collo-cygni</name>
    <dbReference type="NCBI Taxonomy" id="112498"/>
    <lineage>
        <taxon>Eukaryota</taxon>
        <taxon>Fungi</taxon>
        <taxon>Dikarya</taxon>
        <taxon>Ascomycota</taxon>
        <taxon>Pezizomycotina</taxon>
        <taxon>Dothideomycetes</taxon>
        <taxon>Dothideomycetidae</taxon>
        <taxon>Mycosphaerellales</taxon>
        <taxon>Mycosphaerellaceae</taxon>
        <taxon>Ramularia</taxon>
    </lineage>
</organism>
<dbReference type="RefSeq" id="XP_023624338.1">
    <property type="nucleotide sequence ID" value="XM_023768570.1"/>
</dbReference>
<name>A0A2D3V1Q3_9PEZI</name>
<dbReference type="Gene3D" id="3.30.450.70">
    <property type="match status" value="1"/>
</dbReference>
<proteinExistence type="predicted"/>
<dbReference type="Pfam" id="PF04628">
    <property type="entry name" value="Sedlin_N"/>
    <property type="match status" value="1"/>
</dbReference>
<dbReference type="AlphaFoldDB" id="A0A2D3V1Q3"/>
<dbReference type="GO" id="GO:0006888">
    <property type="term" value="P:endoplasmic reticulum to Golgi vesicle-mediated transport"/>
    <property type="evidence" value="ECO:0007669"/>
    <property type="project" value="InterPro"/>
</dbReference>
<dbReference type="GeneID" id="35598486"/>
<accession>A0A2D3V1Q3</accession>
<reference evidence="1 2" key="1">
    <citation type="submission" date="2016-03" db="EMBL/GenBank/DDBJ databases">
        <authorList>
            <person name="Ploux O."/>
        </authorList>
    </citation>
    <scope>NUCLEOTIDE SEQUENCE [LARGE SCALE GENOMIC DNA]</scope>
    <source>
        <strain evidence="1 2">URUG2</strain>
    </source>
</reference>
<keyword evidence="2" id="KW-1185">Reference proteome</keyword>
<protein>
    <recommendedName>
        <fullName evidence="3">Sedlin</fullName>
    </recommendedName>
</protein>
<dbReference type="Proteomes" id="UP000225277">
    <property type="component" value="Unassembled WGS sequence"/>
</dbReference>
<dbReference type="STRING" id="112498.A0A2D3V1Q3"/>
<dbReference type="SUPFAM" id="SSF64356">
    <property type="entry name" value="SNARE-like"/>
    <property type="match status" value="1"/>
</dbReference>
<gene>
    <name evidence="1" type="ORF">RCC_03280</name>
</gene>
<dbReference type="EMBL" id="FJUY01000004">
    <property type="protein sequence ID" value="CZT17446.1"/>
    <property type="molecule type" value="Genomic_DNA"/>
</dbReference>
<dbReference type="PANTHER" id="PTHR12403">
    <property type="entry name" value="TRAFFICKING PROTEIN PARTICLE COMPLEX SUBUNIT 2"/>
    <property type="match status" value="1"/>
</dbReference>
<evidence type="ECO:0008006" key="3">
    <source>
        <dbReference type="Google" id="ProtNLM"/>
    </source>
</evidence>
<evidence type="ECO:0000313" key="1">
    <source>
        <dbReference type="EMBL" id="CZT17446.1"/>
    </source>
</evidence>
<dbReference type="InterPro" id="IPR006722">
    <property type="entry name" value="Sedlin"/>
</dbReference>
<evidence type="ECO:0000313" key="2">
    <source>
        <dbReference type="Proteomes" id="UP000225277"/>
    </source>
</evidence>
<dbReference type="InterPro" id="IPR011012">
    <property type="entry name" value="Longin-like_dom_sf"/>
</dbReference>
<sequence length="175" mass="19227">MDRSPCIAAIGVIGRNNNPLHISLFPAVDQERDLLEYSMLLNSTLDIFESRSASSGPLSVDFGLLHALDDRIALYGWLLNTGIKLVIAVDMLGRTAPNAEAARTAVLGLRNSDLQPAFHALQTAYIRLLRNPFYTPDEHDPKLSTKVGDLSIESPRFIKEVERVGRMWAPGSVAS</sequence>